<protein>
    <submittedName>
        <fullName evidence="1">Uncharacterized protein</fullName>
    </submittedName>
</protein>
<keyword evidence="2" id="KW-1185">Reference proteome</keyword>
<dbReference type="AlphaFoldDB" id="A0A5C5GAT4"/>
<evidence type="ECO:0000313" key="2">
    <source>
        <dbReference type="Proteomes" id="UP000314011"/>
    </source>
</evidence>
<name>A0A5C5GAT4_9RHOB</name>
<dbReference type="Proteomes" id="UP000314011">
    <property type="component" value="Unassembled WGS sequence"/>
</dbReference>
<comment type="caution">
    <text evidence="1">The sequence shown here is derived from an EMBL/GenBank/DDBJ whole genome shotgun (WGS) entry which is preliminary data.</text>
</comment>
<dbReference type="EMBL" id="VFFF01000001">
    <property type="protein sequence ID" value="TNY31853.1"/>
    <property type="molecule type" value="Genomic_DNA"/>
</dbReference>
<accession>A0A5C5GAT4</accession>
<proteinExistence type="predicted"/>
<gene>
    <name evidence="1" type="ORF">FHY64_00680</name>
</gene>
<evidence type="ECO:0000313" key="1">
    <source>
        <dbReference type="EMBL" id="TNY31853.1"/>
    </source>
</evidence>
<reference evidence="1 2" key="1">
    <citation type="submission" date="2019-06" db="EMBL/GenBank/DDBJ databases">
        <title>Genome of new Rhodobacteraceae sp. SM1903.</title>
        <authorList>
            <person name="Ren X."/>
        </authorList>
    </citation>
    <scope>NUCLEOTIDE SEQUENCE [LARGE SCALE GENOMIC DNA]</scope>
    <source>
        <strain evidence="1 2">SM1903</strain>
    </source>
</reference>
<organism evidence="1 2">
    <name type="scientific">Pelagovum pacificum</name>
    <dbReference type="NCBI Taxonomy" id="2588711"/>
    <lineage>
        <taxon>Bacteria</taxon>
        <taxon>Pseudomonadati</taxon>
        <taxon>Pseudomonadota</taxon>
        <taxon>Alphaproteobacteria</taxon>
        <taxon>Rhodobacterales</taxon>
        <taxon>Paracoccaceae</taxon>
        <taxon>Pelagovum</taxon>
    </lineage>
</organism>
<sequence>MALVEEMQGTPRPTPGLLKTLETIISVVRQSHEANGEDAPKQKVEVRELLDLFKGDLGGQRTTKRSTLSVEQQEADDLTRIRAALYSQD</sequence>